<dbReference type="Gene3D" id="3.40.250.10">
    <property type="entry name" value="Rhodanese-like domain"/>
    <property type="match status" value="1"/>
</dbReference>
<dbReference type="SUPFAM" id="SSF69572">
    <property type="entry name" value="Activating enzymes of the ubiquitin-like proteins"/>
    <property type="match status" value="1"/>
</dbReference>
<dbReference type="GO" id="GO:0004792">
    <property type="term" value="F:thiosulfate-cyanide sulfurtransferase activity"/>
    <property type="evidence" value="ECO:0007669"/>
    <property type="project" value="TreeGrafter"/>
</dbReference>
<protein>
    <submittedName>
        <fullName evidence="6">Adenylyltransferase and sulfurtransferase MOCS3</fullName>
        <ecNumber evidence="6">2.7.7.-</ecNumber>
        <ecNumber evidence="6">2.8.1.-</ecNumber>
    </submittedName>
</protein>
<dbReference type="SMART" id="SM00450">
    <property type="entry name" value="RHOD"/>
    <property type="match status" value="1"/>
</dbReference>
<evidence type="ECO:0000259" key="5">
    <source>
        <dbReference type="PROSITE" id="PS50206"/>
    </source>
</evidence>
<evidence type="ECO:0000256" key="3">
    <source>
        <dbReference type="ARBA" id="ARBA00022840"/>
    </source>
</evidence>
<dbReference type="Pfam" id="PF00899">
    <property type="entry name" value="ThiF"/>
    <property type="match status" value="1"/>
</dbReference>
<proteinExistence type="predicted"/>
<reference evidence="6 7" key="1">
    <citation type="journal article" date="2013" name="ISME J.">
        <title>A metabolic model for members of the genus Tetrasphaera involved in enhanced biological phosphorus removal.</title>
        <authorList>
            <person name="Kristiansen R."/>
            <person name="Nguyen H.T.T."/>
            <person name="Saunders A.M."/>
            <person name="Nielsen J.L."/>
            <person name="Wimmer R."/>
            <person name="Le V.Q."/>
            <person name="McIlroy S.J."/>
            <person name="Petrovski S."/>
            <person name="Seviour R.J."/>
            <person name="Calteau A."/>
            <person name="Nielsen K.L."/>
            <person name="Nielsen P.H."/>
        </authorList>
    </citation>
    <scope>NUCLEOTIDE SEQUENCE [LARGE SCALE GENOMIC DNA]</scope>
    <source>
        <strain evidence="6 7">T1-X7</strain>
    </source>
</reference>
<dbReference type="Gene3D" id="3.40.50.720">
    <property type="entry name" value="NAD(P)-binding Rossmann-like Domain"/>
    <property type="match status" value="1"/>
</dbReference>
<evidence type="ECO:0000256" key="1">
    <source>
        <dbReference type="ARBA" id="ARBA00022679"/>
    </source>
</evidence>
<dbReference type="FunFam" id="3.40.50.720:FF:000033">
    <property type="entry name" value="Adenylyltransferase and sulfurtransferase MOCS3"/>
    <property type="match status" value="1"/>
</dbReference>
<dbReference type="GO" id="GO:0016779">
    <property type="term" value="F:nucleotidyltransferase activity"/>
    <property type="evidence" value="ECO:0007669"/>
    <property type="project" value="UniProtKB-KW"/>
</dbReference>
<gene>
    <name evidence="6" type="primary">Mocs</name>
    <name evidence="6" type="ORF">BN12_1880003</name>
</gene>
<dbReference type="GO" id="GO:0008641">
    <property type="term" value="F:ubiquitin-like modifier activating enzyme activity"/>
    <property type="evidence" value="ECO:0007669"/>
    <property type="project" value="InterPro"/>
</dbReference>
<comment type="caution">
    <text evidence="6">The sequence shown here is derived from an EMBL/GenBank/DDBJ whole genome shotgun (WGS) entry which is preliminary data.</text>
</comment>
<evidence type="ECO:0000313" key="7">
    <source>
        <dbReference type="Proteomes" id="UP000035721"/>
    </source>
</evidence>
<dbReference type="OrthoDB" id="9804286at2"/>
<keyword evidence="6" id="KW-0548">Nucleotidyltransferase</keyword>
<dbReference type="Proteomes" id="UP000035721">
    <property type="component" value="Unassembled WGS sequence"/>
</dbReference>
<keyword evidence="2" id="KW-0547">Nucleotide-binding</keyword>
<dbReference type="InterPro" id="IPR000594">
    <property type="entry name" value="ThiF_NAD_FAD-bd"/>
</dbReference>
<feature type="compositionally biased region" description="Basic and acidic residues" evidence="4">
    <location>
        <begin position="419"/>
        <end position="432"/>
    </location>
</feature>
<dbReference type="InterPro" id="IPR001763">
    <property type="entry name" value="Rhodanese-like_dom"/>
</dbReference>
<feature type="region of interest" description="Disordered" evidence="4">
    <location>
        <begin position="384"/>
        <end position="432"/>
    </location>
</feature>
<evidence type="ECO:0000256" key="4">
    <source>
        <dbReference type="SAM" id="MobiDB-lite"/>
    </source>
</evidence>
<organism evidence="6 7">
    <name type="scientific">Nostocoides japonicum T1-X7</name>
    <dbReference type="NCBI Taxonomy" id="1194083"/>
    <lineage>
        <taxon>Bacteria</taxon>
        <taxon>Bacillati</taxon>
        <taxon>Actinomycetota</taxon>
        <taxon>Actinomycetes</taxon>
        <taxon>Micrococcales</taxon>
        <taxon>Intrasporangiaceae</taxon>
        <taxon>Nostocoides</taxon>
    </lineage>
</organism>
<keyword evidence="3" id="KW-0067">ATP-binding</keyword>
<dbReference type="InterPro" id="IPR045886">
    <property type="entry name" value="ThiF/MoeB/HesA"/>
</dbReference>
<dbReference type="EC" id="2.8.1.-" evidence="6"/>
<dbReference type="GO" id="GO:0005524">
    <property type="term" value="F:ATP binding"/>
    <property type="evidence" value="ECO:0007669"/>
    <property type="project" value="UniProtKB-KW"/>
</dbReference>
<dbReference type="PANTHER" id="PTHR10953">
    <property type="entry name" value="UBIQUITIN-ACTIVATING ENZYME E1"/>
    <property type="match status" value="1"/>
</dbReference>
<feature type="domain" description="Rhodanese" evidence="5">
    <location>
        <begin position="293"/>
        <end position="382"/>
    </location>
</feature>
<feature type="compositionally biased region" description="Low complexity" evidence="4">
    <location>
        <begin position="386"/>
        <end position="401"/>
    </location>
</feature>
<dbReference type="PROSITE" id="PS50206">
    <property type="entry name" value="RHODANESE_3"/>
    <property type="match status" value="1"/>
</dbReference>
<keyword evidence="7" id="KW-1185">Reference proteome</keyword>
<dbReference type="InterPro" id="IPR036873">
    <property type="entry name" value="Rhodanese-like_dom_sf"/>
</dbReference>
<dbReference type="InterPro" id="IPR035985">
    <property type="entry name" value="Ubiquitin-activating_enz"/>
</dbReference>
<name>A0A077LZD4_9MICO</name>
<dbReference type="GO" id="GO:0008146">
    <property type="term" value="F:sulfotransferase activity"/>
    <property type="evidence" value="ECO:0007669"/>
    <property type="project" value="TreeGrafter"/>
</dbReference>
<dbReference type="CDD" id="cd00757">
    <property type="entry name" value="ThiF_MoeB_HesA_family"/>
    <property type="match status" value="1"/>
</dbReference>
<dbReference type="STRING" id="1194083.BN12_1880003"/>
<dbReference type="EC" id="2.7.7.-" evidence="6"/>
<dbReference type="GO" id="GO:0005829">
    <property type="term" value="C:cytosol"/>
    <property type="evidence" value="ECO:0007669"/>
    <property type="project" value="TreeGrafter"/>
</dbReference>
<keyword evidence="1 6" id="KW-0808">Transferase</keyword>
<dbReference type="AlphaFoldDB" id="A0A077LZD4"/>
<dbReference type="PANTHER" id="PTHR10953:SF102">
    <property type="entry name" value="ADENYLYLTRANSFERASE AND SULFURTRANSFERASE MOCS3"/>
    <property type="match status" value="1"/>
</dbReference>
<evidence type="ECO:0000313" key="6">
    <source>
        <dbReference type="EMBL" id="CCH77350.1"/>
    </source>
</evidence>
<dbReference type="CDD" id="cd00158">
    <property type="entry name" value="RHOD"/>
    <property type="match status" value="1"/>
</dbReference>
<sequence length="432" mass="44306">MPWPPLVDPGPPLAPHERHRYARHLTLAALGETAQRRLRAARVLVVGAGGLGSPALLYLAAAGVGTIGVADDDVVDATNLQRQVVHRESAVGRPKTASAAHTLTALNSGVRVVEHRERLRADNAAAVVAGYDVVVDGADSFATRYLVNDACVLAGIPDVWGSVLAFDGQVSVWWAGHGPCYRCVFPDPPPVGSVASCADAGVLGSVCALVASQQVTEVVKLLTGVGEPLVGRIAVHDALAGTSGVVPVARDPRCPLCGAAPTMTTLTDLEEACRPGEAAPLVSPADLAALLASAEPPVVLDVREDSERAESSIAGSVHLPLGALRTGGYAGVLDPARPVVVHCAVGRRSAVAARVLADAGYAVQDLAGGILAWQEEGLPVERGVREAGTPAAAREAGPPAAREADPPVAREGGTPGDPPRQRADRHTADSRP</sequence>
<dbReference type="RefSeq" id="WP_083454722.1">
    <property type="nucleotide sequence ID" value="NZ_HF570958.1"/>
</dbReference>
<dbReference type="EMBL" id="CAJB01000099">
    <property type="protein sequence ID" value="CCH77350.1"/>
    <property type="molecule type" value="Genomic_DNA"/>
</dbReference>
<accession>A0A077LZD4</accession>
<dbReference type="Pfam" id="PF00581">
    <property type="entry name" value="Rhodanese"/>
    <property type="match status" value="1"/>
</dbReference>
<evidence type="ECO:0000256" key="2">
    <source>
        <dbReference type="ARBA" id="ARBA00022741"/>
    </source>
</evidence>